<protein>
    <submittedName>
        <fullName evidence="3">RND transporter</fullName>
    </submittedName>
</protein>
<keyword evidence="2" id="KW-1134">Transmembrane beta strand</keyword>
<dbReference type="SUPFAM" id="SSF56954">
    <property type="entry name" value="Outer membrane efflux proteins (OEP)"/>
    <property type="match status" value="1"/>
</dbReference>
<dbReference type="GO" id="GO:0005886">
    <property type="term" value="C:plasma membrane"/>
    <property type="evidence" value="ECO:0007669"/>
    <property type="project" value="UniProtKB-SubCell"/>
</dbReference>
<dbReference type="STRING" id="655015.B1812_11055"/>
<dbReference type="Gene3D" id="2.20.200.10">
    <property type="entry name" value="Outer membrane efflux proteins (OEP)"/>
    <property type="match status" value="1"/>
</dbReference>
<dbReference type="AlphaFoldDB" id="A0A1W6N193"/>
<keyword evidence="2" id="KW-0812">Transmembrane</keyword>
<dbReference type="RefSeq" id="WP_245299881.1">
    <property type="nucleotide sequence ID" value="NZ_AP027149.1"/>
</dbReference>
<name>A0A1W6N193_9HYPH</name>
<evidence type="ECO:0000313" key="4">
    <source>
        <dbReference type="Proteomes" id="UP000193978"/>
    </source>
</evidence>
<comment type="similarity">
    <text evidence="1 2">Belongs to the outer membrane factor (OMF) (TC 1.B.17) family.</text>
</comment>
<dbReference type="PROSITE" id="PS51257">
    <property type="entry name" value="PROKAR_LIPOPROTEIN"/>
    <property type="match status" value="1"/>
</dbReference>
<accession>A0A1W6N193</accession>
<keyword evidence="2" id="KW-0472">Membrane</keyword>
<evidence type="ECO:0000256" key="2">
    <source>
        <dbReference type="RuleBase" id="RU362097"/>
    </source>
</evidence>
<dbReference type="InterPro" id="IPR010131">
    <property type="entry name" value="MdtP/NodT-like"/>
</dbReference>
<evidence type="ECO:0000313" key="3">
    <source>
        <dbReference type="EMBL" id="ARN83578.1"/>
    </source>
</evidence>
<proteinExistence type="inferred from homology"/>
<sequence>MRSQLRSRPFLALAACVAVSGLAGCNLDWEKPDLSMPPPERFREAKPRSAPPIGAAHDFSARFGSRELVTLVDRALENNNDIAAAVARIQEADAQARVSSAALWPSLSTPNTFQQTRIPGTALSASPGSGSSALAQSYRQSGQGNVSSASSSSSSFSAQRVNLWKLGLTASYTIDFWGVNDDASKAARLLANASHFDRNVVEMTTIASVFSTYFIVLNAQDLLRIAHDNVRIATEVLNAIKFRLQVGTATVFDVALQETVVDTQRANIPVLEETLHQQRNLLAVLLGQTPESLKTTGSSLKSLHFPSVQPGLPSEVLLRRPDVAEAEAKLASEEFSVLQARAAFFPTFTLTAPYYGVQSIVTKYLLQPEAIAWQLVGGIAQPIFDGYNLQGQYMLQQGKYSELAANYRKQILTSLSDTENALIAISETGKELKIDQEGVDAAKRALDAAQARLREGTIDIVTMSTTQNTYFQNLYILEQTRLLHFQAASSLYQALGGGWSPTTREKEIAAANAAYEADKGFFP</sequence>
<comment type="subcellular location">
    <subcellularLocation>
        <location evidence="2">Cell membrane</location>
        <topology evidence="2">Lipid-anchor</topology>
    </subcellularLocation>
</comment>
<dbReference type="InterPro" id="IPR003423">
    <property type="entry name" value="OMP_efflux"/>
</dbReference>
<dbReference type="PANTHER" id="PTHR30203">
    <property type="entry name" value="OUTER MEMBRANE CATION EFFLUX PROTEIN"/>
    <property type="match status" value="1"/>
</dbReference>
<dbReference type="NCBIfam" id="TIGR01845">
    <property type="entry name" value="outer_NodT"/>
    <property type="match status" value="1"/>
</dbReference>
<keyword evidence="2" id="KW-0564">Palmitate</keyword>
<keyword evidence="4" id="KW-1185">Reference proteome</keyword>
<reference evidence="3 4" key="1">
    <citation type="submission" date="2017-02" db="EMBL/GenBank/DDBJ databases">
        <authorList>
            <person name="Peterson S.W."/>
        </authorList>
    </citation>
    <scope>NUCLEOTIDE SEQUENCE [LARGE SCALE GENOMIC DNA]</scope>
    <source>
        <strain evidence="3 4">S285</strain>
    </source>
</reference>
<dbReference type="GO" id="GO:0015562">
    <property type="term" value="F:efflux transmembrane transporter activity"/>
    <property type="evidence" value="ECO:0007669"/>
    <property type="project" value="InterPro"/>
</dbReference>
<organism evidence="3 4">
    <name type="scientific">Methylocystis bryophila</name>
    <dbReference type="NCBI Taxonomy" id="655015"/>
    <lineage>
        <taxon>Bacteria</taxon>
        <taxon>Pseudomonadati</taxon>
        <taxon>Pseudomonadota</taxon>
        <taxon>Alphaproteobacteria</taxon>
        <taxon>Hyphomicrobiales</taxon>
        <taxon>Methylocystaceae</taxon>
        <taxon>Methylocystis</taxon>
    </lineage>
</organism>
<dbReference type="Pfam" id="PF02321">
    <property type="entry name" value="OEP"/>
    <property type="match status" value="2"/>
</dbReference>
<dbReference type="Gene3D" id="1.20.1600.10">
    <property type="entry name" value="Outer membrane efflux proteins (OEP)"/>
    <property type="match status" value="1"/>
</dbReference>
<keyword evidence="2" id="KW-0732">Signal</keyword>
<feature type="signal peptide" evidence="2">
    <location>
        <begin position="1"/>
        <end position="23"/>
    </location>
</feature>
<dbReference type="PANTHER" id="PTHR30203:SF33">
    <property type="entry name" value="BLR4455 PROTEIN"/>
    <property type="match status" value="1"/>
</dbReference>
<keyword evidence="2" id="KW-0449">Lipoprotein</keyword>
<evidence type="ECO:0000256" key="1">
    <source>
        <dbReference type="ARBA" id="ARBA00007613"/>
    </source>
</evidence>
<dbReference type="Proteomes" id="UP000193978">
    <property type="component" value="Chromosome"/>
</dbReference>
<gene>
    <name evidence="3" type="ORF">B1812_11055</name>
</gene>
<dbReference type="KEGG" id="mbry:B1812_11055"/>
<dbReference type="EMBL" id="CP019948">
    <property type="protein sequence ID" value="ARN83578.1"/>
    <property type="molecule type" value="Genomic_DNA"/>
</dbReference>
<feature type="chain" id="PRO_5011811680" evidence="2">
    <location>
        <begin position="24"/>
        <end position="523"/>
    </location>
</feature>